<comment type="caution">
    <text evidence="2">The sequence shown here is derived from an EMBL/GenBank/DDBJ whole genome shotgun (WGS) entry which is preliminary data.</text>
</comment>
<evidence type="ECO:0000256" key="1">
    <source>
        <dbReference type="SAM" id="MobiDB-lite"/>
    </source>
</evidence>
<dbReference type="AlphaFoldDB" id="A0A255ZNI9"/>
<reference evidence="2 3" key="1">
    <citation type="submission" date="2017-07" db="EMBL/GenBank/DDBJ databases">
        <title>Flavobacterium cyanobacteriorum sp. nov., isolated from cyanobacterial aggregates in a eutrophic lake.</title>
        <authorList>
            <person name="Cai H."/>
        </authorList>
    </citation>
    <scope>NUCLEOTIDE SEQUENCE [LARGE SCALE GENOMIC DNA]</scope>
    <source>
        <strain evidence="2 3">TH167</strain>
    </source>
</reference>
<protein>
    <submittedName>
        <fullName evidence="2">Uncharacterized protein</fullName>
    </submittedName>
</protein>
<accession>A0A255ZNI9</accession>
<proteinExistence type="predicted"/>
<dbReference type="Proteomes" id="UP000216035">
    <property type="component" value="Unassembled WGS sequence"/>
</dbReference>
<gene>
    <name evidence="2" type="ORF">CHX27_11095</name>
</gene>
<sequence length="68" mass="7612">MKDWEIGRLGDWPSTGSGTNLRQAQAPLEHNVSLSIPQWAQRRNSRNQAIVLSAQKTPKLTEFCGMFG</sequence>
<keyword evidence="3" id="KW-1185">Reference proteome</keyword>
<evidence type="ECO:0000313" key="2">
    <source>
        <dbReference type="EMBL" id="OYQ43068.1"/>
    </source>
</evidence>
<evidence type="ECO:0000313" key="3">
    <source>
        <dbReference type="Proteomes" id="UP000216035"/>
    </source>
</evidence>
<organism evidence="2 3">
    <name type="scientific">Flavobacterium aurantiibacter</name>
    <dbReference type="NCBI Taxonomy" id="2023067"/>
    <lineage>
        <taxon>Bacteria</taxon>
        <taxon>Pseudomonadati</taxon>
        <taxon>Bacteroidota</taxon>
        <taxon>Flavobacteriia</taxon>
        <taxon>Flavobacteriales</taxon>
        <taxon>Flavobacteriaceae</taxon>
        <taxon>Flavobacterium</taxon>
    </lineage>
</organism>
<feature type="region of interest" description="Disordered" evidence="1">
    <location>
        <begin position="1"/>
        <end position="21"/>
    </location>
</feature>
<dbReference type="EMBL" id="NOXX01000208">
    <property type="protein sequence ID" value="OYQ43068.1"/>
    <property type="molecule type" value="Genomic_DNA"/>
</dbReference>
<name>A0A255ZNI9_9FLAO</name>